<keyword evidence="3" id="KW-1185">Reference proteome</keyword>
<dbReference type="Proteomes" id="UP000031030">
    <property type="component" value="Unassembled WGS sequence"/>
</dbReference>
<feature type="transmembrane region" description="Helical" evidence="1">
    <location>
        <begin position="375"/>
        <end position="396"/>
    </location>
</feature>
<sequence>MTAEAERTRTSRWQALPAWIRIGILYLVARLITTGMLAAASAMSGPRSRFGVSPGIGNLMLGWDAQWYWFTALNGYPTTLPLTDTGQVAENQWAFMPVYAYLAQIIGTPVGSWGVGAVLISLVAGYLCALVLHRIWRTRLEPDAAMWAVVFFVSAPLAALFEVGYAEALGLLWLVLILWCVVRRRYGWMYLLIPLFGFTRPGVLALALFLGLFGIWRFVRRRTEPLHAAEVVHIVVLAAWAAVVGFAWQVIAGLVTGDANAYLTTELAWRRNWLPDSTSAFAPFDGFLQGVAFWFSTWGLSATVAYVALAVLVVAIAALLIFEPHVRRVGVEVRLWSASYLVYLFAVFFPQSSIFRLLFPLSPLWGALAVPRSRAWRVVVLVCCLVGQSLWIYNMYALGDTYWRIP</sequence>
<proteinExistence type="predicted"/>
<keyword evidence="1" id="KW-0472">Membrane</keyword>
<evidence type="ECO:0000256" key="1">
    <source>
        <dbReference type="SAM" id="Phobius"/>
    </source>
</evidence>
<feature type="transmembrane region" description="Helical" evidence="1">
    <location>
        <begin position="198"/>
        <end position="219"/>
    </location>
</feature>
<comment type="caution">
    <text evidence="2">The sequence shown here is derived from an EMBL/GenBank/DDBJ whole genome shotgun (WGS) entry which is preliminary data.</text>
</comment>
<gene>
    <name evidence="2" type="ORF">LK09_05305</name>
</gene>
<organism evidence="2 3">
    <name type="scientific">Microbacterium mangrovi</name>
    <dbReference type="NCBI Taxonomy" id="1348253"/>
    <lineage>
        <taxon>Bacteria</taxon>
        <taxon>Bacillati</taxon>
        <taxon>Actinomycetota</taxon>
        <taxon>Actinomycetes</taxon>
        <taxon>Micrococcales</taxon>
        <taxon>Microbacteriaceae</taxon>
        <taxon>Microbacterium</taxon>
    </lineage>
</organism>
<keyword evidence="1" id="KW-1133">Transmembrane helix</keyword>
<feature type="transmembrane region" description="Helical" evidence="1">
    <location>
        <begin position="144"/>
        <end position="161"/>
    </location>
</feature>
<evidence type="ECO:0000313" key="3">
    <source>
        <dbReference type="Proteomes" id="UP000031030"/>
    </source>
</evidence>
<keyword evidence="1" id="KW-0812">Transmembrane</keyword>
<protein>
    <submittedName>
        <fullName evidence="2">Membrane protein</fullName>
    </submittedName>
</protein>
<name>A0A0B2A5Q5_9MICO</name>
<evidence type="ECO:0000313" key="2">
    <source>
        <dbReference type="EMBL" id="KHK98420.1"/>
    </source>
</evidence>
<feature type="transmembrane region" description="Helical" evidence="1">
    <location>
        <begin position="333"/>
        <end position="355"/>
    </location>
</feature>
<dbReference type="STRING" id="1348253.LK09_05305"/>
<accession>A0A0B2A5Q5</accession>
<reference evidence="2 3" key="1">
    <citation type="submission" date="2014-11" db="EMBL/GenBank/DDBJ databases">
        <title>Genome sequence of Microbacterium mangrovi MUSC 115(T).</title>
        <authorList>
            <person name="Lee L.-H."/>
        </authorList>
    </citation>
    <scope>NUCLEOTIDE SEQUENCE [LARGE SCALE GENOMIC DNA]</scope>
    <source>
        <strain evidence="2 3">MUSC 115</strain>
    </source>
</reference>
<feature type="transmembrane region" description="Helical" evidence="1">
    <location>
        <begin position="18"/>
        <end position="40"/>
    </location>
</feature>
<feature type="transmembrane region" description="Helical" evidence="1">
    <location>
        <begin position="298"/>
        <end position="321"/>
    </location>
</feature>
<feature type="transmembrane region" description="Helical" evidence="1">
    <location>
        <begin position="231"/>
        <end position="251"/>
    </location>
</feature>
<feature type="transmembrane region" description="Helical" evidence="1">
    <location>
        <begin position="110"/>
        <end position="132"/>
    </location>
</feature>
<dbReference type="EMBL" id="JTDK01000006">
    <property type="protein sequence ID" value="KHK98420.1"/>
    <property type="molecule type" value="Genomic_DNA"/>
</dbReference>
<dbReference type="AlphaFoldDB" id="A0A0B2A5Q5"/>
<dbReference type="OrthoDB" id="151635at2"/>